<protein>
    <submittedName>
        <fullName evidence="2">Uncharacterized protein</fullName>
    </submittedName>
</protein>
<feature type="region of interest" description="Disordered" evidence="1">
    <location>
        <begin position="1"/>
        <end position="47"/>
    </location>
</feature>
<gene>
    <name evidence="2" type="ORF">ANN_21911</name>
</gene>
<evidence type="ECO:0000313" key="3">
    <source>
        <dbReference type="Proteomes" id="UP001148838"/>
    </source>
</evidence>
<reference evidence="2 3" key="1">
    <citation type="journal article" date="2022" name="Allergy">
        <title>Genome assembly and annotation of Periplaneta americana reveal a comprehensive cockroach allergen profile.</title>
        <authorList>
            <person name="Wang L."/>
            <person name="Xiong Q."/>
            <person name="Saelim N."/>
            <person name="Wang L."/>
            <person name="Nong W."/>
            <person name="Wan A.T."/>
            <person name="Shi M."/>
            <person name="Liu X."/>
            <person name="Cao Q."/>
            <person name="Hui J.H.L."/>
            <person name="Sookrung N."/>
            <person name="Leung T.F."/>
            <person name="Tungtrongchitr A."/>
            <person name="Tsui S.K.W."/>
        </authorList>
    </citation>
    <scope>NUCLEOTIDE SEQUENCE [LARGE SCALE GENOMIC DNA]</scope>
    <source>
        <strain evidence="2">PWHHKU_190912</strain>
    </source>
</reference>
<keyword evidence="3" id="KW-1185">Reference proteome</keyword>
<name>A0ABQ8S717_PERAM</name>
<proteinExistence type="predicted"/>
<dbReference type="EMBL" id="JAJSOF020000033">
    <property type="protein sequence ID" value="KAJ4429707.1"/>
    <property type="molecule type" value="Genomic_DNA"/>
</dbReference>
<evidence type="ECO:0000313" key="2">
    <source>
        <dbReference type="EMBL" id="KAJ4429707.1"/>
    </source>
</evidence>
<sequence>MAGLCEGGNERAGSLKAISHEAPRPTSRLLASRPHAEAEVDDHPTRMENKRIMQEEEEACTEVKNKMPLNVIKDKWAHAGIFSQRSQCVAWWELGHMRGYPMLNTQQRQLQCRESEEQQHQKGLDEEE</sequence>
<dbReference type="Proteomes" id="UP001148838">
    <property type="component" value="Unassembled WGS sequence"/>
</dbReference>
<organism evidence="2 3">
    <name type="scientific">Periplaneta americana</name>
    <name type="common">American cockroach</name>
    <name type="synonym">Blatta americana</name>
    <dbReference type="NCBI Taxonomy" id="6978"/>
    <lineage>
        <taxon>Eukaryota</taxon>
        <taxon>Metazoa</taxon>
        <taxon>Ecdysozoa</taxon>
        <taxon>Arthropoda</taxon>
        <taxon>Hexapoda</taxon>
        <taxon>Insecta</taxon>
        <taxon>Pterygota</taxon>
        <taxon>Neoptera</taxon>
        <taxon>Polyneoptera</taxon>
        <taxon>Dictyoptera</taxon>
        <taxon>Blattodea</taxon>
        <taxon>Blattoidea</taxon>
        <taxon>Blattidae</taxon>
        <taxon>Blattinae</taxon>
        <taxon>Periplaneta</taxon>
    </lineage>
</organism>
<feature type="compositionally biased region" description="Basic and acidic residues" evidence="1">
    <location>
        <begin position="34"/>
        <end position="47"/>
    </location>
</feature>
<evidence type="ECO:0000256" key="1">
    <source>
        <dbReference type="SAM" id="MobiDB-lite"/>
    </source>
</evidence>
<comment type="caution">
    <text evidence="2">The sequence shown here is derived from an EMBL/GenBank/DDBJ whole genome shotgun (WGS) entry which is preliminary data.</text>
</comment>
<accession>A0ABQ8S717</accession>